<evidence type="ECO:0000313" key="4">
    <source>
        <dbReference type="EMBL" id="KAK0476380.1"/>
    </source>
</evidence>
<keyword evidence="7" id="KW-1185">Reference proteome</keyword>
<accession>A0AA39NEF5</accession>
<evidence type="ECO:0000313" key="3">
    <source>
        <dbReference type="EMBL" id="KAK0471640.1"/>
    </source>
</evidence>
<gene>
    <name evidence="6" type="ORF">IW261DRAFT_1562512</name>
    <name evidence="5" type="ORF">IW261DRAFT_1564110</name>
    <name evidence="4" type="ORF">IW261DRAFT_1567061</name>
    <name evidence="3" type="ORF">IW261DRAFT_1571928</name>
    <name evidence="2" type="ORF">IW261DRAFT_1575346</name>
</gene>
<evidence type="ECO:0000313" key="2">
    <source>
        <dbReference type="EMBL" id="KAK0464117.1"/>
    </source>
</evidence>
<evidence type="ECO:0000256" key="1">
    <source>
        <dbReference type="SAM" id="MobiDB-lite"/>
    </source>
</evidence>
<dbReference type="AlphaFoldDB" id="A0AA39NEF5"/>
<sequence length="207" mass="24032">MSDPAIHENPSDPAIHGNPSPGIPPDEEDLRFDYFFDFAFFVNEDSDGAFEIYVESDPSAPTISGGLHGCHPYMDVGTIEEAIIGVLHIPRLYRYAIRLDYSAEQLLWLADRGPLFESVVLADCSVTFFQCLYLQWFNKWQPVDQVEREQRKIEIFTLFIMGLKYRWIDYGPKPPQWTTEQVFERLDRLEEIVTAEYGKISHVFRTN</sequence>
<dbReference type="EMBL" id="JAUEPR010000101">
    <property type="protein sequence ID" value="KAK0464117.1"/>
    <property type="molecule type" value="Genomic_DNA"/>
</dbReference>
<evidence type="ECO:0000313" key="6">
    <source>
        <dbReference type="EMBL" id="KAK0481235.1"/>
    </source>
</evidence>
<dbReference type="EMBL" id="JAUEPR010000049">
    <property type="protein sequence ID" value="KAK0471640.1"/>
    <property type="molecule type" value="Genomic_DNA"/>
</dbReference>
<proteinExistence type="predicted"/>
<dbReference type="EMBL" id="JAUEPR010000010">
    <property type="protein sequence ID" value="KAK0480388.1"/>
    <property type="molecule type" value="Genomic_DNA"/>
</dbReference>
<name>A0AA39NEF5_9AGAR</name>
<evidence type="ECO:0000313" key="7">
    <source>
        <dbReference type="Proteomes" id="UP001175227"/>
    </source>
</evidence>
<dbReference type="EMBL" id="JAUEPR010000008">
    <property type="protein sequence ID" value="KAK0481235.1"/>
    <property type="molecule type" value="Genomic_DNA"/>
</dbReference>
<evidence type="ECO:0000313" key="5">
    <source>
        <dbReference type="EMBL" id="KAK0480388.1"/>
    </source>
</evidence>
<organism evidence="2 7">
    <name type="scientific">Armillaria novae-zelandiae</name>
    <dbReference type="NCBI Taxonomy" id="153914"/>
    <lineage>
        <taxon>Eukaryota</taxon>
        <taxon>Fungi</taxon>
        <taxon>Dikarya</taxon>
        <taxon>Basidiomycota</taxon>
        <taxon>Agaricomycotina</taxon>
        <taxon>Agaricomycetes</taxon>
        <taxon>Agaricomycetidae</taxon>
        <taxon>Agaricales</taxon>
        <taxon>Marasmiineae</taxon>
        <taxon>Physalacriaceae</taxon>
        <taxon>Armillaria</taxon>
    </lineage>
</organism>
<comment type="caution">
    <text evidence="2">The sequence shown here is derived from an EMBL/GenBank/DDBJ whole genome shotgun (WGS) entry which is preliminary data.</text>
</comment>
<dbReference type="Proteomes" id="UP001175227">
    <property type="component" value="Unassembled WGS sequence"/>
</dbReference>
<protein>
    <submittedName>
        <fullName evidence="2">Uncharacterized protein</fullName>
    </submittedName>
</protein>
<dbReference type="EMBL" id="JAUEPR010000020">
    <property type="protein sequence ID" value="KAK0476380.1"/>
    <property type="molecule type" value="Genomic_DNA"/>
</dbReference>
<reference evidence="2" key="1">
    <citation type="submission" date="2023-06" db="EMBL/GenBank/DDBJ databases">
        <authorList>
            <consortium name="Lawrence Berkeley National Laboratory"/>
            <person name="Ahrendt S."/>
            <person name="Sahu N."/>
            <person name="Indic B."/>
            <person name="Wong-Bajracharya J."/>
            <person name="Merenyi Z."/>
            <person name="Ke H.-M."/>
            <person name="Monk M."/>
            <person name="Kocsube S."/>
            <person name="Drula E."/>
            <person name="Lipzen A."/>
            <person name="Balint B."/>
            <person name="Henrissat B."/>
            <person name="Andreopoulos B."/>
            <person name="Martin F.M."/>
            <person name="Harder C.B."/>
            <person name="Rigling D."/>
            <person name="Ford K.L."/>
            <person name="Foster G.D."/>
            <person name="Pangilinan J."/>
            <person name="Papanicolaou A."/>
            <person name="Barry K."/>
            <person name="LaButti K."/>
            <person name="Viragh M."/>
            <person name="Koriabine M."/>
            <person name="Yan M."/>
            <person name="Riley R."/>
            <person name="Champramary S."/>
            <person name="Plett K.L."/>
            <person name="Tsai I.J."/>
            <person name="Slot J."/>
            <person name="Sipos G."/>
            <person name="Plett J."/>
            <person name="Nagy L.G."/>
            <person name="Grigoriev I.V."/>
        </authorList>
    </citation>
    <scope>NUCLEOTIDE SEQUENCE</scope>
    <source>
        <strain evidence="2">ICMP 16352</strain>
    </source>
</reference>
<feature type="compositionally biased region" description="Basic and acidic residues" evidence="1">
    <location>
        <begin position="1"/>
        <end position="10"/>
    </location>
</feature>
<feature type="region of interest" description="Disordered" evidence="1">
    <location>
        <begin position="1"/>
        <end position="23"/>
    </location>
</feature>